<evidence type="ECO:0000313" key="2">
    <source>
        <dbReference type="Proteomes" id="UP000320212"/>
    </source>
</evidence>
<gene>
    <name evidence="1" type="ORF">FQA18_16835</name>
</gene>
<protein>
    <submittedName>
        <fullName evidence="1">Uncharacterized protein</fullName>
    </submittedName>
</protein>
<dbReference type="Proteomes" id="UP000320212">
    <property type="component" value="Unassembled WGS sequence"/>
</dbReference>
<reference evidence="1 2" key="1">
    <citation type="submission" date="2019-07" db="EMBL/GenBank/DDBJ databases">
        <title>Draft genome sequence of Haloferax volcanii SS0101, isolated from salt farm in Samut Sakhon, Thailand.</title>
        <authorList>
            <person name="Wanthongcharoen S."/>
            <person name="Yamprayoonswat W."/>
            <person name="Ruangsuj P."/>
            <person name="Thongpramul N."/>
            <person name="Jumpathong W."/>
            <person name="Sittihan S."/>
            <person name="Kanjanavas P."/>
            <person name="Yasawong M."/>
        </authorList>
    </citation>
    <scope>NUCLEOTIDE SEQUENCE [LARGE SCALE GENOMIC DNA]</scope>
    <source>
        <strain evidence="1 2">SS0101</strain>
    </source>
</reference>
<proteinExistence type="predicted"/>
<name>A0A558G4Z1_HALVO</name>
<organism evidence="1 2">
    <name type="scientific">Haloferax volcanii</name>
    <name type="common">Halobacterium volcanii</name>
    <dbReference type="NCBI Taxonomy" id="2246"/>
    <lineage>
        <taxon>Archaea</taxon>
        <taxon>Methanobacteriati</taxon>
        <taxon>Methanobacteriota</taxon>
        <taxon>Stenosarchaea group</taxon>
        <taxon>Halobacteria</taxon>
        <taxon>Halobacteriales</taxon>
        <taxon>Haloferacaceae</taxon>
        <taxon>Haloferax</taxon>
    </lineage>
</organism>
<accession>A0A558G4Z1</accession>
<evidence type="ECO:0000313" key="1">
    <source>
        <dbReference type="EMBL" id="TVT92818.1"/>
    </source>
</evidence>
<comment type="caution">
    <text evidence="1">The sequence shown here is derived from an EMBL/GenBank/DDBJ whole genome shotgun (WGS) entry which is preliminary data.</text>
</comment>
<dbReference type="RefSeq" id="WP_144859381.1">
    <property type="nucleotide sequence ID" value="NZ_VMTR01000185.1"/>
</dbReference>
<sequence length="278" mass="31667">MTIPSRKHQGFNPAISDHAPRGTVLLAEPQKAHTEFLDEIPLETRVLIRVHHAERLVRKGETAETYYGENTTVITTTTVHDRILSDLSWQRELDVIREFEPDYHIPCDYPVYKHDQESQRREHVLSCLEGTLWIGQRLRDVKTEIIPLVKGETPGERSLCYRVYRDIGAEYVAVYGAQYFLSGKGFKPLQRLLQNIASEAPNLKLMIIGLQSPRLLEKAPPQVVAAAGQRWIKETRLRKVPTPASAYLYDKMNERIHNAVSSGQAPLSMFTEPTEVTA</sequence>
<dbReference type="AlphaFoldDB" id="A0A558G4Z1"/>
<dbReference type="EMBL" id="VMTR01000185">
    <property type="protein sequence ID" value="TVT92818.1"/>
    <property type="molecule type" value="Genomic_DNA"/>
</dbReference>